<proteinExistence type="predicted"/>
<name>A0A8D0GMX9_SPHPU</name>
<reference evidence="1" key="2">
    <citation type="submission" date="2025-09" db="UniProtKB">
        <authorList>
            <consortium name="Ensembl"/>
        </authorList>
    </citation>
    <scope>IDENTIFICATION</scope>
</reference>
<evidence type="ECO:0000313" key="1">
    <source>
        <dbReference type="Ensembl" id="ENSSPUP00000007612.1"/>
    </source>
</evidence>
<protein>
    <submittedName>
        <fullName evidence="1">Uncharacterized protein</fullName>
    </submittedName>
</protein>
<reference evidence="1" key="1">
    <citation type="submission" date="2025-08" db="UniProtKB">
        <authorList>
            <consortium name="Ensembl"/>
        </authorList>
    </citation>
    <scope>IDENTIFICATION</scope>
</reference>
<dbReference type="Ensembl" id="ENSSPUT00000008107.1">
    <property type="protein sequence ID" value="ENSSPUP00000007612.1"/>
    <property type="gene ID" value="ENSSPUG00000005879.1"/>
</dbReference>
<dbReference type="AlphaFoldDB" id="A0A8D0GMX9"/>
<accession>A0A8D0GMX9</accession>
<dbReference type="Proteomes" id="UP000694392">
    <property type="component" value="Unplaced"/>
</dbReference>
<dbReference type="GeneTree" id="ENSGT00950000185966"/>
<organism evidence="1 2">
    <name type="scientific">Sphenodon punctatus</name>
    <name type="common">Tuatara</name>
    <name type="synonym">Hatteria punctata</name>
    <dbReference type="NCBI Taxonomy" id="8508"/>
    <lineage>
        <taxon>Eukaryota</taxon>
        <taxon>Metazoa</taxon>
        <taxon>Chordata</taxon>
        <taxon>Craniata</taxon>
        <taxon>Vertebrata</taxon>
        <taxon>Euteleostomi</taxon>
        <taxon>Lepidosauria</taxon>
        <taxon>Sphenodontia</taxon>
        <taxon>Sphenodontidae</taxon>
        <taxon>Sphenodon</taxon>
    </lineage>
</organism>
<keyword evidence="2" id="KW-1185">Reference proteome</keyword>
<sequence length="62" mass="6942">MGKLILLQSKTVRISNAALSTNFLANTSPRCCTSSFSCRHSLCRISNHWVVCKEWQAVSLKD</sequence>
<evidence type="ECO:0000313" key="2">
    <source>
        <dbReference type="Proteomes" id="UP000694392"/>
    </source>
</evidence>